<evidence type="ECO:0000313" key="2">
    <source>
        <dbReference type="EMBL" id="MTU04879.1"/>
    </source>
</evidence>
<dbReference type="Proteomes" id="UP000484547">
    <property type="component" value="Unassembled WGS sequence"/>
</dbReference>
<dbReference type="RefSeq" id="WP_113078062.1">
    <property type="nucleotide sequence ID" value="NZ_DAWDWI010000049.1"/>
</dbReference>
<evidence type="ECO:0000313" key="4">
    <source>
        <dbReference type="Proteomes" id="UP000484547"/>
    </source>
</evidence>
<comment type="caution">
    <text evidence="1">The sequence shown here is derived from an EMBL/GenBank/DDBJ whole genome shotgun (WGS) entry which is preliminary data.</text>
</comment>
<evidence type="ECO:0000313" key="3">
    <source>
        <dbReference type="Proteomes" id="UP000443070"/>
    </source>
</evidence>
<dbReference type="Proteomes" id="UP000443070">
    <property type="component" value="Unassembled WGS sequence"/>
</dbReference>
<reference evidence="3 4" key="1">
    <citation type="journal article" date="2019" name="Nat. Med.">
        <title>A library of human gut bacterial isolates paired with longitudinal multiomics data enables mechanistic microbiome research.</title>
        <authorList>
            <person name="Poyet M."/>
            <person name="Groussin M."/>
            <person name="Gibbons S.M."/>
            <person name="Avila-Pacheco J."/>
            <person name="Jiang X."/>
            <person name="Kearney S.M."/>
            <person name="Perrotta A.R."/>
            <person name="Berdy B."/>
            <person name="Zhao S."/>
            <person name="Lieberman T.D."/>
            <person name="Swanson P.K."/>
            <person name="Smith M."/>
            <person name="Roesemann S."/>
            <person name="Alexander J.E."/>
            <person name="Rich S.A."/>
            <person name="Livny J."/>
            <person name="Vlamakis H."/>
            <person name="Clish C."/>
            <person name="Bullock K."/>
            <person name="Deik A."/>
            <person name="Scott J."/>
            <person name="Pierce K.A."/>
            <person name="Xavier R.J."/>
            <person name="Alm E.J."/>
        </authorList>
    </citation>
    <scope>NUCLEOTIDE SEQUENCE [LARGE SCALE GENOMIC DNA]</scope>
    <source>
        <strain evidence="1 4">BIOML-A13</strain>
        <strain evidence="2 3">BIOML-A3</strain>
    </source>
</reference>
<dbReference type="EMBL" id="WNBW01000013">
    <property type="protein sequence ID" value="MTU04879.1"/>
    <property type="molecule type" value="Genomic_DNA"/>
</dbReference>
<gene>
    <name evidence="1" type="ORF">GMD11_10510</name>
    <name evidence="2" type="ORF">GMD18_10815</name>
</gene>
<dbReference type="EMBL" id="WNBM01000010">
    <property type="protein sequence ID" value="MTT76690.1"/>
    <property type="molecule type" value="Genomic_DNA"/>
</dbReference>
<sequence>MNVANKVNSKGDALNALAKNGVSSDIVTKVNGYLNNPMAGFIAKAAGVDLNKVKNIVGDLQGTGGTVQPDINQGQQPNDNLARLRAGLQQLKR</sequence>
<protein>
    <submittedName>
        <fullName evidence="1">Uncharacterized protein</fullName>
    </submittedName>
</protein>
<organism evidence="1 4">
    <name type="scientific">Phascolarctobacterium faecium</name>
    <dbReference type="NCBI Taxonomy" id="33025"/>
    <lineage>
        <taxon>Bacteria</taxon>
        <taxon>Bacillati</taxon>
        <taxon>Bacillota</taxon>
        <taxon>Negativicutes</taxon>
        <taxon>Acidaminococcales</taxon>
        <taxon>Acidaminococcaceae</taxon>
        <taxon>Phascolarctobacterium</taxon>
    </lineage>
</organism>
<name>A0A7X2XH99_9FIRM</name>
<proteinExistence type="predicted"/>
<evidence type="ECO:0000313" key="1">
    <source>
        <dbReference type="EMBL" id="MTT76690.1"/>
    </source>
</evidence>
<accession>A0A7X2XH99</accession>
<keyword evidence="3" id="KW-1185">Reference proteome</keyword>
<dbReference type="AlphaFoldDB" id="A0A7X2XH99"/>